<dbReference type="GO" id="GO:0006261">
    <property type="term" value="P:DNA-templated DNA replication"/>
    <property type="evidence" value="ECO:0007669"/>
    <property type="project" value="TreeGrafter"/>
</dbReference>
<dbReference type="GO" id="GO:0003887">
    <property type="term" value="F:DNA-directed DNA polymerase activity"/>
    <property type="evidence" value="ECO:0007669"/>
    <property type="project" value="UniProtKB-UniRule"/>
</dbReference>
<name>A0AAV2VXR9_9VIBR</name>
<dbReference type="Pfam" id="PF06144">
    <property type="entry name" value="DNA_pol3_delta"/>
    <property type="match status" value="1"/>
</dbReference>
<keyword evidence="6" id="KW-0239">DNA-directed DNA polymerase</keyword>
<feature type="domain" description="DNA polymerase III subunit delta C-terminal" evidence="11">
    <location>
        <begin position="213"/>
        <end position="332"/>
    </location>
</feature>
<organism evidence="12 13">
    <name type="scientific">Vibrio nigripulchritudo SOn1</name>
    <dbReference type="NCBI Taxonomy" id="1238450"/>
    <lineage>
        <taxon>Bacteria</taxon>
        <taxon>Pseudomonadati</taxon>
        <taxon>Pseudomonadota</taxon>
        <taxon>Gammaproteobacteria</taxon>
        <taxon>Vibrionales</taxon>
        <taxon>Vibrionaceae</taxon>
        <taxon>Vibrio</taxon>
    </lineage>
</organism>
<evidence type="ECO:0000259" key="11">
    <source>
        <dbReference type="Pfam" id="PF14840"/>
    </source>
</evidence>
<evidence type="ECO:0000256" key="6">
    <source>
        <dbReference type="ARBA" id="ARBA00022932"/>
    </source>
</evidence>
<sequence>MRLFADKLADHLPRAQYGIYLIFGNEPLLLQESREAIQAHAKTQGFEERHRFAMDAQLDWNLVFDCCQALSLFSARQIIELEVPETGVNAAAGKELISLSEMLHPDILLVLIGHKLTKQQENAKWFKTLAANGCVVNCLTPDTQRLPQFVQQRCRKLNLMPDTQAVQLLAQWHEGNLLALSQSLEKLTLLYPDGQLTLPRVEEALSRHNHFTPFQWMDALLAGKGKRAQRILRQLEAEGTEAIILLRTVQKELLLLLEMQKECVTQPVGRVFDTRRVWQNKRPLYSAALQRLQAQDINKLLSLTAQTERDAKTSYDKPVWLSMAQISLQFCEPKAAFGTA</sequence>
<dbReference type="SUPFAM" id="SSF48019">
    <property type="entry name" value="post-AAA+ oligomerization domain-like"/>
    <property type="match status" value="1"/>
</dbReference>
<gene>
    <name evidence="12" type="primary">holA</name>
    <name evidence="12" type="ORF">VIBNISOn1_790090</name>
</gene>
<feature type="domain" description="DNA polymerase III delta N-terminal" evidence="10">
    <location>
        <begin position="20"/>
        <end position="138"/>
    </location>
</feature>
<protein>
    <recommendedName>
        <fullName evidence="2 9">DNA polymerase III subunit delta</fullName>
        <ecNumber evidence="1 9">2.7.7.7</ecNumber>
    </recommendedName>
</protein>
<accession>A0AAV2VXR9</accession>
<evidence type="ECO:0000256" key="4">
    <source>
        <dbReference type="ARBA" id="ARBA00022695"/>
    </source>
</evidence>
<evidence type="ECO:0000259" key="10">
    <source>
        <dbReference type="Pfam" id="PF06144"/>
    </source>
</evidence>
<evidence type="ECO:0000256" key="5">
    <source>
        <dbReference type="ARBA" id="ARBA00022705"/>
    </source>
</evidence>
<dbReference type="GO" id="GO:0003677">
    <property type="term" value="F:DNA binding"/>
    <property type="evidence" value="ECO:0007669"/>
    <property type="project" value="InterPro"/>
</dbReference>
<dbReference type="SUPFAM" id="SSF52540">
    <property type="entry name" value="P-loop containing nucleoside triphosphate hydrolases"/>
    <property type="match status" value="1"/>
</dbReference>
<dbReference type="Gene3D" id="1.20.272.10">
    <property type="match status" value="1"/>
</dbReference>
<dbReference type="Gene3D" id="3.40.50.300">
    <property type="entry name" value="P-loop containing nucleotide triphosphate hydrolases"/>
    <property type="match status" value="1"/>
</dbReference>
<proteinExistence type="inferred from homology"/>
<dbReference type="InterPro" id="IPR008921">
    <property type="entry name" value="DNA_pol3_clamp-load_cplx_C"/>
</dbReference>
<dbReference type="InterPro" id="IPR005790">
    <property type="entry name" value="DNA_polIII_delta"/>
</dbReference>
<dbReference type="CDD" id="cd18138">
    <property type="entry name" value="HLD_clamp_pol_III_delta"/>
    <property type="match status" value="1"/>
</dbReference>
<dbReference type="PANTHER" id="PTHR34388:SF1">
    <property type="entry name" value="DNA POLYMERASE III SUBUNIT DELTA"/>
    <property type="match status" value="1"/>
</dbReference>
<evidence type="ECO:0000313" key="12">
    <source>
        <dbReference type="EMBL" id="CCO49163.1"/>
    </source>
</evidence>
<dbReference type="InterPro" id="IPR010372">
    <property type="entry name" value="DNA_pol3_delta_N"/>
</dbReference>
<evidence type="ECO:0000313" key="13">
    <source>
        <dbReference type="Proteomes" id="UP000018211"/>
    </source>
</evidence>
<dbReference type="GO" id="GO:0009360">
    <property type="term" value="C:DNA polymerase III complex"/>
    <property type="evidence" value="ECO:0007669"/>
    <property type="project" value="UniProtKB-UniRule"/>
</dbReference>
<dbReference type="EC" id="2.7.7.7" evidence="1 9"/>
<dbReference type="Gene3D" id="1.10.8.60">
    <property type="match status" value="1"/>
</dbReference>
<dbReference type="PANTHER" id="PTHR34388">
    <property type="entry name" value="DNA POLYMERASE III SUBUNIT DELTA"/>
    <property type="match status" value="1"/>
</dbReference>
<keyword evidence="3 12" id="KW-0808">Transferase</keyword>
<evidence type="ECO:0000256" key="2">
    <source>
        <dbReference type="ARBA" id="ARBA00017703"/>
    </source>
</evidence>
<keyword evidence="4 12" id="KW-0548">Nucleotidyltransferase</keyword>
<evidence type="ECO:0000256" key="9">
    <source>
        <dbReference type="NCBIfam" id="TIGR01128"/>
    </source>
</evidence>
<evidence type="ECO:0000256" key="8">
    <source>
        <dbReference type="ARBA" id="ARBA00049244"/>
    </source>
</evidence>
<dbReference type="AlphaFoldDB" id="A0AAV2VXR9"/>
<comment type="caution">
    <text evidence="12">The sequence shown here is derived from an EMBL/GenBank/DDBJ whole genome shotgun (WGS) entry which is preliminary data.</text>
</comment>
<dbReference type="NCBIfam" id="TIGR01128">
    <property type="entry name" value="holA"/>
    <property type="match status" value="1"/>
</dbReference>
<evidence type="ECO:0000256" key="3">
    <source>
        <dbReference type="ARBA" id="ARBA00022679"/>
    </source>
</evidence>
<dbReference type="Pfam" id="PF14840">
    <property type="entry name" value="DNA_pol3_delt_C"/>
    <property type="match status" value="1"/>
</dbReference>
<dbReference type="InterPro" id="IPR027417">
    <property type="entry name" value="P-loop_NTPase"/>
</dbReference>
<dbReference type="InterPro" id="IPR032780">
    <property type="entry name" value="DNA_pol3_delt_C"/>
</dbReference>
<reference evidence="12 13" key="1">
    <citation type="journal article" date="2013" name="ISME J.">
        <title>Comparative genomics of pathogenic lineages of Vibrio nigripulchritudo identifies virulence-associated traits.</title>
        <authorList>
            <person name="Goudenege D."/>
            <person name="Labreuche Y."/>
            <person name="Krin E."/>
            <person name="Ansquer D."/>
            <person name="Mangenot S."/>
            <person name="Calteau A."/>
            <person name="Medigue C."/>
            <person name="Mazel D."/>
            <person name="Polz M.F."/>
            <person name="Le Roux F."/>
        </authorList>
    </citation>
    <scope>NUCLEOTIDE SEQUENCE [LARGE SCALE GENOMIC DNA]</scope>
    <source>
        <strain evidence="12 13">SOn1</strain>
    </source>
</reference>
<dbReference type="Proteomes" id="UP000018211">
    <property type="component" value="Unassembled WGS sequence"/>
</dbReference>
<evidence type="ECO:0000256" key="1">
    <source>
        <dbReference type="ARBA" id="ARBA00012417"/>
    </source>
</evidence>
<dbReference type="EMBL" id="CAOF01000174">
    <property type="protein sequence ID" value="CCO49163.1"/>
    <property type="molecule type" value="Genomic_DNA"/>
</dbReference>
<dbReference type="RefSeq" id="WP_022613389.1">
    <property type="nucleotide sequence ID" value="NZ_LK391965.1"/>
</dbReference>
<evidence type="ECO:0000256" key="7">
    <source>
        <dbReference type="ARBA" id="ARBA00034754"/>
    </source>
</evidence>
<keyword evidence="5" id="KW-0235">DNA replication</keyword>
<comment type="catalytic activity">
    <reaction evidence="8">
        <text>DNA(n) + a 2'-deoxyribonucleoside 5'-triphosphate = DNA(n+1) + diphosphate</text>
        <dbReference type="Rhea" id="RHEA:22508"/>
        <dbReference type="Rhea" id="RHEA-COMP:17339"/>
        <dbReference type="Rhea" id="RHEA-COMP:17340"/>
        <dbReference type="ChEBI" id="CHEBI:33019"/>
        <dbReference type="ChEBI" id="CHEBI:61560"/>
        <dbReference type="ChEBI" id="CHEBI:173112"/>
        <dbReference type="EC" id="2.7.7.7"/>
    </reaction>
</comment>
<comment type="similarity">
    <text evidence="7">Belongs to the DNA polymerase HolA subunit family.</text>
</comment>